<dbReference type="InterPro" id="IPR000718">
    <property type="entry name" value="Peptidase_M13"/>
</dbReference>
<dbReference type="InterPro" id="IPR042089">
    <property type="entry name" value="Peptidase_M13_dom_2"/>
</dbReference>
<dbReference type="OrthoDB" id="6513030at2759"/>
<dbReference type="Gene3D" id="3.40.390.10">
    <property type="entry name" value="Collagenase (Catalytic Domain)"/>
    <property type="match status" value="1"/>
</dbReference>
<dbReference type="InterPro" id="IPR024079">
    <property type="entry name" value="MetalloPept_cat_dom_sf"/>
</dbReference>
<protein>
    <submittedName>
        <fullName evidence="3">Neprilysin-2-like</fullName>
    </submittedName>
</protein>
<dbReference type="Proteomes" id="UP000515146">
    <property type="component" value="Unplaced"/>
</dbReference>
<feature type="transmembrane region" description="Helical" evidence="1">
    <location>
        <begin position="9"/>
        <end position="30"/>
    </location>
</feature>
<evidence type="ECO:0000256" key="1">
    <source>
        <dbReference type="SAM" id="Phobius"/>
    </source>
</evidence>
<dbReference type="PANTHER" id="PTHR11733:SF167">
    <property type="entry name" value="FI17812P1-RELATED"/>
    <property type="match status" value="1"/>
</dbReference>
<dbReference type="PANTHER" id="PTHR11733">
    <property type="entry name" value="ZINC METALLOPROTEASE FAMILY M13 NEPRILYSIN-RELATED"/>
    <property type="match status" value="1"/>
</dbReference>
<dbReference type="RefSeq" id="XP_027196102.1">
    <property type="nucleotide sequence ID" value="XM_027340301.1"/>
</dbReference>
<feature type="non-terminal residue" evidence="3">
    <location>
        <position position="122"/>
    </location>
</feature>
<dbReference type="GO" id="GO:0016485">
    <property type="term" value="P:protein processing"/>
    <property type="evidence" value="ECO:0007669"/>
    <property type="project" value="TreeGrafter"/>
</dbReference>
<name>A0A6P6XRK1_DERPT</name>
<proteinExistence type="predicted"/>
<gene>
    <name evidence="3" type="primary">LOC113790612</name>
</gene>
<organism evidence="2 3">
    <name type="scientific">Dermatophagoides pteronyssinus</name>
    <name type="common">European house dust mite</name>
    <dbReference type="NCBI Taxonomy" id="6956"/>
    <lineage>
        <taxon>Eukaryota</taxon>
        <taxon>Metazoa</taxon>
        <taxon>Ecdysozoa</taxon>
        <taxon>Arthropoda</taxon>
        <taxon>Chelicerata</taxon>
        <taxon>Arachnida</taxon>
        <taxon>Acari</taxon>
        <taxon>Acariformes</taxon>
        <taxon>Sarcoptiformes</taxon>
        <taxon>Astigmata</taxon>
        <taxon>Psoroptidia</taxon>
        <taxon>Analgoidea</taxon>
        <taxon>Pyroglyphidae</taxon>
        <taxon>Dermatophagoidinae</taxon>
        <taxon>Dermatophagoides</taxon>
    </lineage>
</organism>
<dbReference type="GO" id="GO:0005886">
    <property type="term" value="C:plasma membrane"/>
    <property type="evidence" value="ECO:0007669"/>
    <property type="project" value="TreeGrafter"/>
</dbReference>
<keyword evidence="1" id="KW-0472">Membrane</keyword>
<dbReference type="KEGG" id="dpte:113790612"/>
<dbReference type="SUPFAM" id="SSF55486">
    <property type="entry name" value="Metalloproteases ('zincins'), catalytic domain"/>
    <property type="match status" value="1"/>
</dbReference>
<dbReference type="PROSITE" id="PS51885">
    <property type="entry name" value="NEPRILYSIN"/>
    <property type="match status" value="1"/>
</dbReference>
<accession>A0A6P6XRK1</accession>
<dbReference type="GO" id="GO:0004222">
    <property type="term" value="F:metalloendopeptidase activity"/>
    <property type="evidence" value="ECO:0007669"/>
    <property type="project" value="InterPro"/>
</dbReference>
<keyword evidence="1" id="KW-0812">Transmembrane</keyword>
<keyword evidence="2" id="KW-1185">Reference proteome</keyword>
<sequence length="122" mass="14283">MKVTNTKIIAFSSIILSITLLFSNIMHYIYDNDSANDLFCISEACDKYSEKVLKLMNNSVDPCDNFYQYACGTMIRDQNDSQIHFFTKDLQNGVYDQVRYILENGWDKRKKKKNRKIVKSKS</sequence>
<evidence type="ECO:0000313" key="3">
    <source>
        <dbReference type="RefSeq" id="XP_027196102.1"/>
    </source>
</evidence>
<keyword evidence="1" id="KW-1133">Transmembrane helix</keyword>
<reference evidence="3" key="1">
    <citation type="submission" date="2025-08" db="UniProtKB">
        <authorList>
            <consortium name="RefSeq"/>
        </authorList>
    </citation>
    <scope>IDENTIFICATION</scope>
    <source>
        <strain evidence="3">Airmid</strain>
    </source>
</reference>
<dbReference type="Gene3D" id="1.10.1380.10">
    <property type="entry name" value="Neutral endopeptidase , domain2"/>
    <property type="match status" value="1"/>
</dbReference>
<dbReference type="AlphaFoldDB" id="A0A6P6XRK1"/>
<evidence type="ECO:0000313" key="2">
    <source>
        <dbReference type="Proteomes" id="UP000515146"/>
    </source>
</evidence>
<dbReference type="InParanoid" id="A0A6P6XRK1"/>